<name>A0A955I5G6_9BACT</name>
<comment type="caution">
    <text evidence="8">The sequence shown here is derived from an EMBL/GenBank/DDBJ whole genome shotgun (WGS) entry which is preliminary data.</text>
</comment>
<dbReference type="SUPFAM" id="SSF140478">
    <property type="entry name" value="LemA-like"/>
    <property type="match status" value="1"/>
</dbReference>
<organism evidence="8 9">
    <name type="scientific">Candidatus Dojkabacteria bacterium</name>
    <dbReference type="NCBI Taxonomy" id="2099670"/>
    <lineage>
        <taxon>Bacteria</taxon>
        <taxon>Candidatus Dojkabacteria</taxon>
    </lineage>
</organism>
<comment type="similarity">
    <text evidence="2">Belongs to the LemA family.</text>
</comment>
<reference evidence="8" key="2">
    <citation type="journal article" date="2021" name="Microbiome">
        <title>Successional dynamics and alternative stable states in a saline activated sludge microbial community over 9 years.</title>
        <authorList>
            <person name="Wang Y."/>
            <person name="Ye J."/>
            <person name="Ju F."/>
            <person name="Liu L."/>
            <person name="Boyd J.A."/>
            <person name="Deng Y."/>
            <person name="Parks D.H."/>
            <person name="Jiang X."/>
            <person name="Yin X."/>
            <person name="Woodcroft B.J."/>
            <person name="Tyson G.W."/>
            <person name="Hugenholtz P."/>
            <person name="Polz M.F."/>
            <person name="Zhang T."/>
        </authorList>
    </citation>
    <scope>NUCLEOTIDE SEQUENCE</scope>
    <source>
        <strain evidence="8">HKST-UBA12</strain>
    </source>
</reference>
<evidence type="ECO:0000256" key="1">
    <source>
        <dbReference type="ARBA" id="ARBA00004167"/>
    </source>
</evidence>
<evidence type="ECO:0000256" key="3">
    <source>
        <dbReference type="ARBA" id="ARBA00022692"/>
    </source>
</evidence>
<accession>A0A955I5G6</accession>
<evidence type="ECO:0000313" key="8">
    <source>
        <dbReference type="EMBL" id="MCA9379275.1"/>
    </source>
</evidence>
<sequence>MDVFTLVFLACICIFGVIVVGALLFGVGLYNSIQKLVVLVDEAWSGIDVQLKKRFDLIPNLVETVKGYAKHEEGIFTKVAELRSGMMKSQDPAELGKMEGELRSTLKTLFAVAENYPELKADQNFMKLQDSLQEIENELEGARRYYNGAVRDLNTKIVVFPNNIIAGFLNLKKRAFFEVEGEEERKNVKVDFNN</sequence>
<dbReference type="EMBL" id="JAGQLI010000127">
    <property type="protein sequence ID" value="MCA9379275.1"/>
    <property type="molecule type" value="Genomic_DNA"/>
</dbReference>
<evidence type="ECO:0000256" key="4">
    <source>
        <dbReference type="ARBA" id="ARBA00022989"/>
    </source>
</evidence>
<feature type="transmembrane region" description="Helical" evidence="7">
    <location>
        <begin position="6"/>
        <end position="30"/>
    </location>
</feature>
<dbReference type="GO" id="GO:0016020">
    <property type="term" value="C:membrane"/>
    <property type="evidence" value="ECO:0007669"/>
    <property type="project" value="UniProtKB-SubCell"/>
</dbReference>
<dbReference type="PANTHER" id="PTHR34478:SF1">
    <property type="entry name" value="PROTEIN LEMA"/>
    <property type="match status" value="1"/>
</dbReference>
<gene>
    <name evidence="8" type="ORF">KC640_02500</name>
</gene>
<evidence type="ECO:0000313" key="9">
    <source>
        <dbReference type="Proteomes" id="UP000760819"/>
    </source>
</evidence>
<keyword evidence="6" id="KW-0175">Coiled coil</keyword>
<keyword evidence="5 7" id="KW-0472">Membrane</keyword>
<proteinExistence type="inferred from homology"/>
<dbReference type="AlphaFoldDB" id="A0A955I5G6"/>
<evidence type="ECO:0000256" key="5">
    <source>
        <dbReference type="ARBA" id="ARBA00023136"/>
    </source>
</evidence>
<dbReference type="InterPro" id="IPR023353">
    <property type="entry name" value="LemA-like_dom_sf"/>
</dbReference>
<evidence type="ECO:0000256" key="6">
    <source>
        <dbReference type="SAM" id="Coils"/>
    </source>
</evidence>
<comment type="subcellular location">
    <subcellularLocation>
        <location evidence="1">Membrane</location>
        <topology evidence="1">Single-pass membrane protein</topology>
    </subcellularLocation>
</comment>
<dbReference type="InterPro" id="IPR007156">
    <property type="entry name" value="MamQ_LemA"/>
</dbReference>
<protein>
    <submittedName>
        <fullName evidence="8">LemA family protein</fullName>
    </submittedName>
</protein>
<reference evidence="8" key="1">
    <citation type="submission" date="2020-04" db="EMBL/GenBank/DDBJ databases">
        <authorList>
            <person name="Zhang T."/>
        </authorList>
    </citation>
    <scope>NUCLEOTIDE SEQUENCE</scope>
    <source>
        <strain evidence="8">HKST-UBA12</strain>
    </source>
</reference>
<dbReference type="Gene3D" id="1.20.1440.20">
    <property type="entry name" value="LemA-like domain"/>
    <property type="match status" value="1"/>
</dbReference>
<dbReference type="Pfam" id="PF04011">
    <property type="entry name" value="LemA"/>
    <property type="match status" value="1"/>
</dbReference>
<keyword evidence="4 7" id="KW-1133">Transmembrane helix</keyword>
<evidence type="ECO:0000256" key="2">
    <source>
        <dbReference type="ARBA" id="ARBA00008854"/>
    </source>
</evidence>
<evidence type="ECO:0000256" key="7">
    <source>
        <dbReference type="SAM" id="Phobius"/>
    </source>
</evidence>
<dbReference type="PANTHER" id="PTHR34478">
    <property type="entry name" value="PROTEIN LEMA"/>
    <property type="match status" value="1"/>
</dbReference>
<dbReference type="Proteomes" id="UP000760819">
    <property type="component" value="Unassembled WGS sequence"/>
</dbReference>
<feature type="coiled-coil region" evidence="6">
    <location>
        <begin position="118"/>
        <end position="152"/>
    </location>
</feature>
<keyword evidence="3 7" id="KW-0812">Transmembrane</keyword>